<sequence length="161" mass="17637">MARLKNALRGHFIAPYVLGEEAPTDDKWMELAKWISNVSDDTDEQTDDTGYYDGDGSQETTVTGVSAAYSFEGSFDPEDKAQAYIEGIRFKTGENRKVWHKVVTSDGKKTFIGVATVSAIVAGSGDATEFEDFSCTISYNQIPKETVTSTTPETAKLNLNK</sequence>
<gene>
    <name evidence="1" type="ORF">CKN69_00975</name>
</gene>
<protein>
    <submittedName>
        <fullName evidence="1">Phage tail protein</fullName>
    </submittedName>
</protein>
<proteinExistence type="predicted"/>
<dbReference type="AlphaFoldDB" id="A0A2R8A1T1"/>
<accession>A0A2R8A1T1</accession>
<dbReference type="Proteomes" id="UP000297938">
    <property type="component" value="Unassembled WGS sequence"/>
</dbReference>
<dbReference type="NCBIfam" id="NF047353">
    <property type="entry name" value="tube_lmo2291"/>
    <property type="match status" value="1"/>
</dbReference>
<evidence type="ECO:0000313" key="1">
    <source>
        <dbReference type="EMBL" id="TFJ30512.1"/>
    </source>
</evidence>
<reference evidence="1 2" key="1">
    <citation type="journal article" date="2018" name="Int. J. Food Microbiol.">
        <title>Growth of Carnobacterium spp. isolated from chilled vacuum-packaged meat under relevant acidic conditions.</title>
        <authorList>
            <person name="Zhang P."/>
            <person name="Badoni M."/>
            <person name="Ganzle M."/>
            <person name="Yang X."/>
        </authorList>
    </citation>
    <scope>NUCLEOTIDE SEQUENCE [LARGE SCALE GENOMIC DNA]</scope>
    <source>
        <strain evidence="1 2">B2</strain>
    </source>
</reference>
<organism evidence="1 2">
    <name type="scientific">Carnobacterium divergens</name>
    <name type="common">Lactobacillus divergens</name>
    <dbReference type="NCBI Taxonomy" id="2748"/>
    <lineage>
        <taxon>Bacteria</taxon>
        <taxon>Bacillati</taxon>
        <taxon>Bacillota</taxon>
        <taxon>Bacilli</taxon>
        <taxon>Lactobacillales</taxon>
        <taxon>Carnobacteriaceae</taxon>
        <taxon>Carnobacterium</taxon>
    </lineage>
</organism>
<dbReference type="EMBL" id="NRPP01000002">
    <property type="protein sequence ID" value="TFJ30512.1"/>
    <property type="molecule type" value="Genomic_DNA"/>
</dbReference>
<comment type="caution">
    <text evidence="1">The sequence shown here is derived from an EMBL/GenBank/DDBJ whole genome shotgun (WGS) entry which is preliminary data.</text>
</comment>
<dbReference type="RefSeq" id="WP_109841882.1">
    <property type="nucleotide sequence ID" value="NZ_CBCPJX010000005.1"/>
</dbReference>
<evidence type="ECO:0000313" key="2">
    <source>
        <dbReference type="Proteomes" id="UP000297938"/>
    </source>
</evidence>
<name>A0A2R8A1T1_CARDV</name>